<evidence type="ECO:0000313" key="2">
    <source>
        <dbReference type="Proteomes" id="UP000305067"/>
    </source>
</evidence>
<keyword evidence="2" id="KW-1185">Reference proteome</keyword>
<accession>A0A5C3Q278</accession>
<dbReference type="Proteomes" id="UP000305067">
    <property type="component" value="Unassembled WGS sequence"/>
</dbReference>
<dbReference type="EMBL" id="ML178919">
    <property type="protein sequence ID" value="TFK95159.1"/>
    <property type="molecule type" value="Genomic_DNA"/>
</dbReference>
<sequence length="283" mass="30862">MTLARPLVRADWDRVVVYSTQVRRITEPFSILDNATGRAINPSDIAAVASAAFVANLFPCLSYAFFALDATEQSAHFPSIAMVPSLRRTVWHISNSPSTPIPMEPVLQLFTRFIRNCSLQITSLELHGCIYSAVEQLLYPSLTQFAHLIHLTLNTAGGNAHLLLPSLGQLRHLATLQLAIHYYVADSSKALISKIGPNTVGSALHQLDLRVPALAILACYPFLISSNARLESLKVNFQGFTPQDTTVSFTQLVSDIAVCSQLQSLEIGESHCMGPPKPDPADV</sequence>
<organism evidence="1 2">
    <name type="scientific">Pterulicium gracile</name>
    <dbReference type="NCBI Taxonomy" id="1884261"/>
    <lineage>
        <taxon>Eukaryota</taxon>
        <taxon>Fungi</taxon>
        <taxon>Dikarya</taxon>
        <taxon>Basidiomycota</taxon>
        <taxon>Agaricomycotina</taxon>
        <taxon>Agaricomycetes</taxon>
        <taxon>Agaricomycetidae</taxon>
        <taxon>Agaricales</taxon>
        <taxon>Pleurotineae</taxon>
        <taxon>Pterulaceae</taxon>
        <taxon>Pterulicium</taxon>
    </lineage>
</organism>
<gene>
    <name evidence="1" type="ORF">BDV98DRAFT_58796</name>
</gene>
<evidence type="ECO:0000313" key="1">
    <source>
        <dbReference type="EMBL" id="TFK95159.1"/>
    </source>
</evidence>
<dbReference type="SUPFAM" id="SSF52047">
    <property type="entry name" value="RNI-like"/>
    <property type="match status" value="1"/>
</dbReference>
<evidence type="ECO:0008006" key="3">
    <source>
        <dbReference type="Google" id="ProtNLM"/>
    </source>
</evidence>
<name>A0A5C3Q278_9AGAR</name>
<dbReference type="Gene3D" id="3.80.10.10">
    <property type="entry name" value="Ribonuclease Inhibitor"/>
    <property type="match status" value="1"/>
</dbReference>
<protein>
    <recommendedName>
        <fullName evidence="3">F-box domain-containing protein</fullName>
    </recommendedName>
</protein>
<reference evidence="1 2" key="1">
    <citation type="journal article" date="2019" name="Nat. Ecol. Evol.">
        <title>Megaphylogeny resolves global patterns of mushroom evolution.</title>
        <authorList>
            <person name="Varga T."/>
            <person name="Krizsan K."/>
            <person name="Foldi C."/>
            <person name="Dima B."/>
            <person name="Sanchez-Garcia M."/>
            <person name="Sanchez-Ramirez S."/>
            <person name="Szollosi G.J."/>
            <person name="Szarkandi J.G."/>
            <person name="Papp V."/>
            <person name="Albert L."/>
            <person name="Andreopoulos W."/>
            <person name="Angelini C."/>
            <person name="Antonin V."/>
            <person name="Barry K.W."/>
            <person name="Bougher N.L."/>
            <person name="Buchanan P."/>
            <person name="Buyck B."/>
            <person name="Bense V."/>
            <person name="Catcheside P."/>
            <person name="Chovatia M."/>
            <person name="Cooper J."/>
            <person name="Damon W."/>
            <person name="Desjardin D."/>
            <person name="Finy P."/>
            <person name="Geml J."/>
            <person name="Haridas S."/>
            <person name="Hughes K."/>
            <person name="Justo A."/>
            <person name="Karasinski D."/>
            <person name="Kautmanova I."/>
            <person name="Kiss B."/>
            <person name="Kocsube S."/>
            <person name="Kotiranta H."/>
            <person name="LaButti K.M."/>
            <person name="Lechner B.E."/>
            <person name="Liimatainen K."/>
            <person name="Lipzen A."/>
            <person name="Lukacs Z."/>
            <person name="Mihaltcheva S."/>
            <person name="Morgado L.N."/>
            <person name="Niskanen T."/>
            <person name="Noordeloos M.E."/>
            <person name="Ohm R.A."/>
            <person name="Ortiz-Santana B."/>
            <person name="Ovrebo C."/>
            <person name="Racz N."/>
            <person name="Riley R."/>
            <person name="Savchenko A."/>
            <person name="Shiryaev A."/>
            <person name="Soop K."/>
            <person name="Spirin V."/>
            <person name="Szebenyi C."/>
            <person name="Tomsovsky M."/>
            <person name="Tulloss R.E."/>
            <person name="Uehling J."/>
            <person name="Grigoriev I.V."/>
            <person name="Vagvolgyi C."/>
            <person name="Papp T."/>
            <person name="Martin F.M."/>
            <person name="Miettinen O."/>
            <person name="Hibbett D.S."/>
            <person name="Nagy L.G."/>
        </authorList>
    </citation>
    <scope>NUCLEOTIDE SEQUENCE [LARGE SCALE GENOMIC DNA]</scope>
    <source>
        <strain evidence="1 2">CBS 309.79</strain>
    </source>
</reference>
<dbReference type="InterPro" id="IPR032675">
    <property type="entry name" value="LRR_dom_sf"/>
</dbReference>
<proteinExistence type="predicted"/>
<dbReference type="AlphaFoldDB" id="A0A5C3Q278"/>